<gene>
    <name evidence="3" type="ORF">N7G274_008089</name>
</gene>
<keyword evidence="4" id="KW-1185">Reference proteome</keyword>
<sequence length="457" mass="48296">MKFLCLSIATLFAFTTAISSSFPAFTAATSPSLAVTPSDAATPPPPPTDGESAGQWIDQLFDDTNSTSYNTSSPPELVFSNINISRVVNTASAPGGYNSKRSYEEGNGLHESTWTNDTANIAYNISVDFSKCSTGIRYSTDVGVYTFTNGTTTNSTTLEDLVADVWTLRHSRSTPNTRYANHTAVVAQLALNEANALLDKGLICKNKTQNAAAVALRPPEDEIIHEELRHLLANSYSYWTSVILSSGSGAAAGAAIAAGLDYKFKGNVTAQNTIQTAAVVAVAILAAGILNRMHEVGHLDNAQPLAQGVAQGVAQGAQRIVPENIRQLVPAGREAVVQNVWLGWCRRAMQRVMRRQEAMEQQLEIMEEALSEAGVSIPDESARNSVENPGLDGGMTSVGASSQATEPGTVADLEACLDEVGAAQAAAAVGDMTSGELTLETIHEVQEQRQQSGSCGV</sequence>
<feature type="chain" id="PRO_5046112329" evidence="2">
    <location>
        <begin position="21"/>
        <end position="457"/>
    </location>
</feature>
<comment type="caution">
    <text evidence="3">The sequence shown here is derived from an EMBL/GenBank/DDBJ whole genome shotgun (WGS) entry which is preliminary data.</text>
</comment>
<proteinExistence type="predicted"/>
<evidence type="ECO:0000256" key="1">
    <source>
        <dbReference type="SAM" id="MobiDB-lite"/>
    </source>
</evidence>
<dbReference type="EMBL" id="JBEFKJ010000027">
    <property type="protein sequence ID" value="KAL2039040.1"/>
    <property type="molecule type" value="Genomic_DNA"/>
</dbReference>
<evidence type="ECO:0000313" key="3">
    <source>
        <dbReference type="EMBL" id="KAL2039040.1"/>
    </source>
</evidence>
<evidence type="ECO:0000256" key="2">
    <source>
        <dbReference type="SAM" id="SignalP"/>
    </source>
</evidence>
<dbReference type="Proteomes" id="UP001590950">
    <property type="component" value="Unassembled WGS sequence"/>
</dbReference>
<keyword evidence="2" id="KW-0732">Signal</keyword>
<protein>
    <submittedName>
        <fullName evidence="3">Uncharacterized protein</fullName>
    </submittedName>
</protein>
<reference evidence="3 4" key="1">
    <citation type="submission" date="2024-09" db="EMBL/GenBank/DDBJ databases">
        <title>Rethinking Asexuality: The Enigmatic Case of Functional Sexual Genes in Lepraria (Stereocaulaceae).</title>
        <authorList>
            <person name="Doellman M."/>
            <person name="Sun Y."/>
            <person name="Barcenas-Pena A."/>
            <person name="Lumbsch H.T."/>
            <person name="Grewe F."/>
        </authorList>
    </citation>
    <scope>NUCLEOTIDE SEQUENCE [LARGE SCALE GENOMIC DNA]</scope>
    <source>
        <strain evidence="3 4">Mercado 3170</strain>
    </source>
</reference>
<feature type="signal peptide" evidence="2">
    <location>
        <begin position="1"/>
        <end position="20"/>
    </location>
</feature>
<organism evidence="3 4">
    <name type="scientific">Stereocaulon virgatum</name>
    <dbReference type="NCBI Taxonomy" id="373712"/>
    <lineage>
        <taxon>Eukaryota</taxon>
        <taxon>Fungi</taxon>
        <taxon>Dikarya</taxon>
        <taxon>Ascomycota</taxon>
        <taxon>Pezizomycotina</taxon>
        <taxon>Lecanoromycetes</taxon>
        <taxon>OSLEUM clade</taxon>
        <taxon>Lecanoromycetidae</taxon>
        <taxon>Lecanorales</taxon>
        <taxon>Lecanorineae</taxon>
        <taxon>Stereocaulaceae</taxon>
        <taxon>Stereocaulon</taxon>
    </lineage>
</organism>
<name>A0ABR4A0Q8_9LECA</name>
<feature type="region of interest" description="Disordered" evidence="1">
    <location>
        <begin position="34"/>
        <end position="54"/>
    </location>
</feature>
<accession>A0ABR4A0Q8</accession>
<evidence type="ECO:0000313" key="4">
    <source>
        <dbReference type="Proteomes" id="UP001590950"/>
    </source>
</evidence>